<organism evidence="4 5">
    <name type="scientific">Hericium alpestre</name>
    <dbReference type="NCBI Taxonomy" id="135208"/>
    <lineage>
        <taxon>Eukaryota</taxon>
        <taxon>Fungi</taxon>
        <taxon>Dikarya</taxon>
        <taxon>Basidiomycota</taxon>
        <taxon>Agaricomycotina</taxon>
        <taxon>Agaricomycetes</taxon>
        <taxon>Russulales</taxon>
        <taxon>Hericiaceae</taxon>
        <taxon>Hericium</taxon>
    </lineage>
</organism>
<evidence type="ECO:0000313" key="4">
    <source>
        <dbReference type="EMBL" id="TFY75782.1"/>
    </source>
</evidence>
<gene>
    <name evidence="4" type="ORF">EWM64_g8229</name>
</gene>
<dbReference type="AlphaFoldDB" id="A0A4Y9ZLX7"/>
<keyword evidence="2" id="KW-0812">Transmembrane</keyword>
<keyword evidence="2" id="KW-1133">Transmembrane helix</keyword>
<evidence type="ECO:0000313" key="5">
    <source>
        <dbReference type="Proteomes" id="UP000298061"/>
    </source>
</evidence>
<evidence type="ECO:0000256" key="2">
    <source>
        <dbReference type="SAM" id="Phobius"/>
    </source>
</evidence>
<feature type="signal peptide" evidence="3">
    <location>
        <begin position="1"/>
        <end position="26"/>
    </location>
</feature>
<feature type="chain" id="PRO_5021282721" evidence="3">
    <location>
        <begin position="27"/>
        <end position="274"/>
    </location>
</feature>
<dbReference type="OrthoDB" id="2978814at2759"/>
<feature type="region of interest" description="Disordered" evidence="1">
    <location>
        <begin position="235"/>
        <end position="274"/>
    </location>
</feature>
<keyword evidence="3" id="KW-0732">Signal</keyword>
<feature type="transmembrane region" description="Helical" evidence="2">
    <location>
        <begin position="89"/>
        <end position="110"/>
    </location>
</feature>
<reference evidence="4 5" key="1">
    <citation type="submission" date="2019-02" db="EMBL/GenBank/DDBJ databases">
        <title>Genome sequencing of the rare red list fungi Hericium alpestre (H. flagellum).</title>
        <authorList>
            <person name="Buettner E."/>
            <person name="Kellner H."/>
        </authorList>
    </citation>
    <scope>NUCLEOTIDE SEQUENCE [LARGE SCALE GENOMIC DNA]</scope>
    <source>
        <strain evidence="4 5">DSM 108284</strain>
    </source>
</reference>
<dbReference type="EMBL" id="SFCI01001434">
    <property type="protein sequence ID" value="TFY75782.1"/>
    <property type="molecule type" value="Genomic_DNA"/>
</dbReference>
<evidence type="ECO:0000256" key="1">
    <source>
        <dbReference type="SAM" id="MobiDB-lite"/>
    </source>
</evidence>
<accession>A0A4Y9ZLX7</accession>
<feature type="transmembrane region" description="Helical" evidence="2">
    <location>
        <begin position="142"/>
        <end position="163"/>
    </location>
</feature>
<feature type="transmembrane region" description="Helical" evidence="2">
    <location>
        <begin position="59"/>
        <end position="77"/>
    </location>
</feature>
<sequence>MFLICSTLVVIDFVLMLLTPDMTTNSFEVGGIIRPCATETASDLSQVLLNNLMGSIEDFLFATNILLADGLLIYRCFVLWKETRWSRCVVVLPILLLLASSATGYVHVYYDLEIWRIRRDSPLSEAIPPPNWLAFTELSSDFATATYIISLATTVLTTLLIVLDDLSGPFLMVFQGIAPTLIIVRLGLGKGVETAFRQPTASHISQVLSPTSRGNTFTRHGDDVESQHELYLNREQPSRNQMTDRRPSIEEVSISDRMPGFPPEEGAKLDGFNM</sequence>
<protein>
    <submittedName>
        <fullName evidence="4">Uncharacterized protein</fullName>
    </submittedName>
</protein>
<proteinExistence type="predicted"/>
<feature type="transmembrane region" description="Helical" evidence="2">
    <location>
        <begin position="170"/>
        <end position="188"/>
    </location>
</feature>
<keyword evidence="5" id="KW-1185">Reference proteome</keyword>
<name>A0A4Y9ZLX7_9AGAM</name>
<keyword evidence="2" id="KW-0472">Membrane</keyword>
<comment type="caution">
    <text evidence="4">The sequence shown here is derived from an EMBL/GenBank/DDBJ whole genome shotgun (WGS) entry which is preliminary data.</text>
</comment>
<dbReference type="Proteomes" id="UP000298061">
    <property type="component" value="Unassembled WGS sequence"/>
</dbReference>
<evidence type="ECO:0000256" key="3">
    <source>
        <dbReference type="SAM" id="SignalP"/>
    </source>
</evidence>